<accession>X0XQJ6</accession>
<evidence type="ECO:0000313" key="1">
    <source>
        <dbReference type="EMBL" id="GAG45515.1"/>
    </source>
</evidence>
<reference evidence="1" key="1">
    <citation type="journal article" date="2014" name="Front. Microbiol.">
        <title>High frequency of phylogenetically diverse reductive dehalogenase-homologous genes in deep subseafloor sedimentary metagenomes.</title>
        <authorList>
            <person name="Kawai M."/>
            <person name="Futagami T."/>
            <person name="Toyoda A."/>
            <person name="Takaki Y."/>
            <person name="Nishi S."/>
            <person name="Hori S."/>
            <person name="Arai W."/>
            <person name="Tsubouchi T."/>
            <person name="Morono Y."/>
            <person name="Uchiyama I."/>
            <person name="Ito T."/>
            <person name="Fujiyama A."/>
            <person name="Inagaki F."/>
            <person name="Takami H."/>
        </authorList>
    </citation>
    <scope>NUCLEOTIDE SEQUENCE</scope>
    <source>
        <strain evidence="1">Expedition CK06-06</strain>
    </source>
</reference>
<comment type="caution">
    <text evidence="1">The sequence shown here is derived from an EMBL/GenBank/DDBJ whole genome shotgun (WGS) entry which is preliminary data.</text>
</comment>
<proteinExistence type="predicted"/>
<dbReference type="AlphaFoldDB" id="X0XQJ6"/>
<feature type="non-terminal residue" evidence="1">
    <location>
        <position position="1"/>
    </location>
</feature>
<name>X0XQJ6_9ZZZZ</name>
<protein>
    <submittedName>
        <fullName evidence="1">Uncharacterized protein</fullName>
    </submittedName>
</protein>
<gene>
    <name evidence="1" type="ORF">S01H1_78407</name>
</gene>
<sequence length="40" mass="4510">IIGSFVVETTGAQTQVFNLEQVKKRFFITFGYTPTELEGI</sequence>
<dbReference type="EMBL" id="BARS01052767">
    <property type="protein sequence ID" value="GAG45515.1"/>
    <property type="molecule type" value="Genomic_DNA"/>
</dbReference>
<organism evidence="1">
    <name type="scientific">marine sediment metagenome</name>
    <dbReference type="NCBI Taxonomy" id="412755"/>
    <lineage>
        <taxon>unclassified sequences</taxon>
        <taxon>metagenomes</taxon>
        <taxon>ecological metagenomes</taxon>
    </lineage>
</organism>